<keyword evidence="3" id="KW-1185">Reference proteome</keyword>
<sequence length="161" mass="17227">MLSKVLPNAIILTAISASVMTFAAPAEAKGDPLIGKTYSEAQGLISNWHGTLVVASIVGDVQDRDKCTVASWRKTKPLDGSGKPSGPSSYLLNLNCNMLLADSGSPGASAGSPEGRNRKGIEKKAAHLNKDQSWCYESKKQYDNCVNFCAKYDDLCHFTLS</sequence>
<accession>A0A7X5TVR6</accession>
<dbReference type="Proteomes" id="UP000547444">
    <property type="component" value="Unassembled WGS sequence"/>
</dbReference>
<feature type="signal peptide" evidence="1">
    <location>
        <begin position="1"/>
        <end position="23"/>
    </location>
</feature>
<feature type="chain" id="PRO_5031105555" evidence="1">
    <location>
        <begin position="24"/>
        <end position="161"/>
    </location>
</feature>
<reference evidence="2 3" key="1">
    <citation type="submission" date="2020-03" db="EMBL/GenBank/DDBJ databases">
        <title>Sequencing the genomes of 1000 actinobacteria strains.</title>
        <authorList>
            <person name="Klenk H.-P."/>
        </authorList>
    </citation>
    <scope>NUCLEOTIDE SEQUENCE [LARGE SCALE GENOMIC DNA]</scope>
    <source>
        <strain evidence="2 3">DSM 44556</strain>
    </source>
</reference>
<organism evidence="2 3">
    <name type="scientific">Mycolicibacterium fluoranthenivorans</name>
    <dbReference type="NCBI Taxonomy" id="258505"/>
    <lineage>
        <taxon>Bacteria</taxon>
        <taxon>Bacillati</taxon>
        <taxon>Actinomycetota</taxon>
        <taxon>Actinomycetes</taxon>
        <taxon>Mycobacteriales</taxon>
        <taxon>Mycobacteriaceae</taxon>
        <taxon>Mycolicibacterium</taxon>
    </lineage>
</organism>
<evidence type="ECO:0000256" key="1">
    <source>
        <dbReference type="SAM" id="SignalP"/>
    </source>
</evidence>
<protein>
    <submittedName>
        <fullName evidence="2">Uncharacterized protein</fullName>
    </submittedName>
</protein>
<comment type="caution">
    <text evidence="2">The sequence shown here is derived from an EMBL/GenBank/DDBJ whole genome shotgun (WGS) entry which is preliminary data.</text>
</comment>
<name>A0A7X5TVR6_9MYCO</name>
<evidence type="ECO:0000313" key="3">
    <source>
        <dbReference type="Proteomes" id="UP000547444"/>
    </source>
</evidence>
<keyword evidence="1" id="KW-0732">Signal</keyword>
<gene>
    <name evidence="2" type="ORF">FHU31_000592</name>
</gene>
<proteinExistence type="predicted"/>
<dbReference type="EMBL" id="JAANOW010000001">
    <property type="protein sequence ID" value="NIH93636.1"/>
    <property type="molecule type" value="Genomic_DNA"/>
</dbReference>
<dbReference type="RefSeq" id="WP_167155714.1">
    <property type="nucleotide sequence ID" value="NZ_JAANOW010000001.1"/>
</dbReference>
<evidence type="ECO:0000313" key="2">
    <source>
        <dbReference type="EMBL" id="NIH93636.1"/>
    </source>
</evidence>
<dbReference type="AlphaFoldDB" id="A0A7X5TVR6"/>